<reference evidence="2 3" key="1">
    <citation type="submission" date="2016-12" db="EMBL/GenBank/DDBJ databases">
        <title>The draft genome sequence of Actinophytocola sp. 11-183.</title>
        <authorList>
            <person name="Wang W."/>
            <person name="Yuan L."/>
        </authorList>
    </citation>
    <scope>NUCLEOTIDE SEQUENCE [LARGE SCALE GENOMIC DNA]</scope>
    <source>
        <strain evidence="2 3">11-183</strain>
    </source>
</reference>
<dbReference type="InterPro" id="IPR032710">
    <property type="entry name" value="NTF2-like_dom_sf"/>
</dbReference>
<keyword evidence="3" id="KW-1185">Reference proteome</keyword>
<name>A0A1Q8CAC9_9PSEU</name>
<gene>
    <name evidence="2" type="ORF">BU204_30365</name>
</gene>
<comment type="caution">
    <text evidence="2">The sequence shown here is derived from an EMBL/GenBank/DDBJ whole genome shotgun (WGS) entry which is preliminary data.</text>
</comment>
<dbReference type="STRING" id="1912961.BU204_30365"/>
<dbReference type="SUPFAM" id="SSF54427">
    <property type="entry name" value="NTF2-like"/>
    <property type="match status" value="1"/>
</dbReference>
<evidence type="ECO:0000259" key="1">
    <source>
        <dbReference type="Pfam" id="PF14534"/>
    </source>
</evidence>
<feature type="domain" description="DUF4440" evidence="1">
    <location>
        <begin position="13"/>
        <end position="114"/>
    </location>
</feature>
<dbReference type="OrthoDB" id="7375616at2"/>
<dbReference type="RefSeq" id="WP_075129218.1">
    <property type="nucleotide sequence ID" value="NZ_MSIE01000068.1"/>
</dbReference>
<evidence type="ECO:0000313" key="3">
    <source>
        <dbReference type="Proteomes" id="UP000185596"/>
    </source>
</evidence>
<organism evidence="2 3">
    <name type="scientific">Actinophytocola xanthii</name>
    <dbReference type="NCBI Taxonomy" id="1912961"/>
    <lineage>
        <taxon>Bacteria</taxon>
        <taxon>Bacillati</taxon>
        <taxon>Actinomycetota</taxon>
        <taxon>Actinomycetes</taxon>
        <taxon>Pseudonocardiales</taxon>
        <taxon>Pseudonocardiaceae</taxon>
    </lineage>
</organism>
<accession>A0A1Q8CAC9</accession>
<dbReference type="Proteomes" id="UP000185596">
    <property type="component" value="Unassembled WGS sequence"/>
</dbReference>
<dbReference type="EMBL" id="MSIE01000068">
    <property type="protein sequence ID" value="OLF11324.1"/>
    <property type="molecule type" value="Genomic_DNA"/>
</dbReference>
<dbReference type="InterPro" id="IPR027843">
    <property type="entry name" value="DUF4440"/>
</dbReference>
<sequence length="124" mass="13249">MTSSHDDPTLPFSTFLSGFAARDLDVVEQAYEPAAVLVPRPGFPVTGTERAEANAHLMSFDGFSATLRHLYRAGDLALLVVDWSVDGRAPDGSQVELTGTAADVARRGADGRWRYVIDNPAGTA</sequence>
<protein>
    <recommendedName>
        <fullName evidence="1">DUF4440 domain-containing protein</fullName>
    </recommendedName>
</protein>
<evidence type="ECO:0000313" key="2">
    <source>
        <dbReference type="EMBL" id="OLF11324.1"/>
    </source>
</evidence>
<dbReference type="AlphaFoldDB" id="A0A1Q8CAC9"/>
<proteinExistence type="predicted"/>
<dbReference type="Gene3D" id="3.10.450.50">
    <property type="match status" value="1"/>
</dbReference>
<dbReference type="Pfam" id="PF14534">
    <property type="entry name" value="DUF4440"/>
    <property type="match status" value="1"/>
</dbReference>